<sequence>MATEEAAKPSPLPPYPEVTLPPSFLAVVLFLFYFFLLPVLGLGCGSDLVFSWDGAGCVMRVFLMRVSWGFLLEKFVFLWDENLFFWELE</sequence>
<evidence type="ECO:0000313" key="2">
    <source>
        <dbReference type="EMBL" id="JAE11043.1"/>
    </source>
</evidence>
<dbReference type="EMBL" id="GBRH01186853">
    <property type="protein sequence ID" value="JAE11043.1"/>
    <property type="molecule type" value="Transcribed_RNA"/>
</dbReference>
<keyword evidence="1" id="KW-0472">Membrane</keyword>
<protein>
    <recommendedName>
        <fullName evidence="3">Transmembrane protein</fullName>
    </recommendedName>
</protein>
<keyword evidence="1" id="KW-1133">Transmembrane helix</keyword>
<dbReference type="AlphaFoldDB" id="A0A0A9FRX6"/>
<evidence type="ECO:0000256" key="1">
    <source>
        <dbReference type="SAM" id="Phobius"/>
    </source>
</evidence>
<name>A0A0A9FRX6_ARUDO</name>
<reference evidence="2" key="1">
    <citation type="submission" date="2014-09" db="EMBL/GenBank/DDBJ databases">
        <authorList>
            <person name="Magalhaes I.L.F."/>
            <person name="Oliveira U."/>
            <person name="Santos F.R."/>
            <person name="Vidigal T.H.D.A."/>
            <person name="Brescovit A.D."/>
            <person name="Santos A.J."/>
        </authorList>
    </citation>
    <scope>NUCLEOTIDE SEQUENCE</scope>
    <source>
        <tissue evidence="2">Shoot tissue taken approximately 20 cm above the soil surface</tissue>
    </source>
</reference>
<accession>A0A0A9FRX6</accession>
<keyword evidence="1" id="KW-0812">Transmembrane</keyword>
<reference evidence="2" key="2">
    <citation type="journal article" date="2015" name="Data Brief">
        <title>Shoot transcriptome of the giant reed, Arundo donax.</title>
        <authorList>
            <person name="Barrero R.A."/>
            <person name="Guerrero F.D."/>
            <person name="Moolhuijzen P."/>
            <person name="Goolsby J.A."/>
            <person name="Tidwell J."/>
            <person name="Bellgard S.E."/>
            <person name="Bellgard M.I."/>
        </authorList>
    </citation>
    <scope>NUCLEOTIDE SEQUENCE</scope>
    <source>
        <tissue evidence="2">Shoot tissue taken approximately 20 cm above the soil surface</tissue>
    </source>
</reference>
<feature type="transmembrane region" description="Helical" evidence="1">
    <location>
        <begin position="24"/>
        <end position="50"/>
    </location>
</feature>
<proteinExistence type="predicted"/>
<evidence type="ECO:0008006" key="3">
    <source>
        <dbReference type="Google" id="ProtNLM"/>
    </source>
</evidence>
<organism evidence="2">
    <name type="scientific">Arundo donax</name>
    <name type="common">Giant reed</name>
    <name type="synonym">Donax arundinaceus</name>
    <dbReference type="NCBI Taxonomy" id="35708"/>
    <lineage>
        <taxon>Eukaryota</taxon>
        <taxon>Viridiplantae</taxon>
        <taxon>Streptophyta</taxon>
        <taxon>Embryophyta</taxon>
        <taxon>Tracheophyta</taxon>
        <taxon>Spermatophyta</taxon>
        <taxon>Magnoliopsida</taxon>
        <taxon>Liliopsida</taxon>
        <taxon>Poales</taxon>
        <taxon>Poaceae</taxon>
        <taxon>PACMAD clade</taxon>
        <taxon>Arundinoideae</taxon>
        <taxon>Arundineae</taxon>
        <taxon>Arundo</taxon>
    </lineage>
</organism>